<organism evidence="1 2">
    <name type="scientific">Dothidotthia symphoricarpi CBS 119687</name>
    <dbReference type="NCBI Taxonomy" id="1392245"/>
    <lineage>
        <taxon>Eukaryota</taxon>
        <taxon>Fungi</taxon>
        <taxon>Dikarya</taxon>
        <taxon>Ascomycota</taxon>
        <taxon>Pezizomycotina</taxon>
        <taxon>Dothideomycetes</taxon>
        <taxon>Pleosporomycetidae</taxon>
        <taxon>Pleosporales</taxon>
        <taxon>Dothidotthiaceae</taxon>
        <taxon>Dothidotthia</taxon>
    </lineage>
</organism>
<name>A0A6A6A3J6_9PLEO</name>
<dbReference type="GeneID" id="54409272"/>
<dbReference type="Proteomes" id="UP000799771">
    <property type="component" value="Unassembled WGS sequence"/>
</dbReference>
<evidence type="ECO:0000313" key="2">
    <source>
        <dbReference type="Proteomes" id="UP000799771"/>
    </source>
</evidence>
<keyword evidence="2" id="KW-1185">Reference proteome</keyword>
<reference evidence="1" key="1">
    <citation type="journal article" date="2020" name="Stud. Mycol.">
        <title>101 Dothideomycetes genomes: a test case for predicting lifestyles and emergence of pathogens.</title>
        <authorList>
            <person name="Haridas S."/>
            <person name="Albert R."/>
            <person name="Binder M."/>
            <person name="Bloem J."/>
            <person name="Labutti K."/>
            <person name="Salamov A."/>
            <person name="Andreopoulos B."/>
            <person name="Baker S."/>
            <person name="Barry K."/>
            <person name="Bills G."/>
            <person name="Bluhm B."/>
            <person name="Cannon C."/>
            <person name="Castanera R."/>
            <person name="Culley D."/>
            <person name="Daum C."/>
            <person name="Ezra D."/>
            <person name="Gonzalez J."/>
            <person name="Henrissat B."/>
            <person name="Kuo A."/>
            <person name="Liang C."/>
            <person name="Lipzen A."/>
            <person name="Lutzoni F."/>
            <person name="Magnuson J."/>
            <person name="Mondo S."/>
            <person name="Nolan M."/>
            <person name="Ohm R."/>
            <person name="Pangilinan J."/>
            <person name="Park H.-J."/>
            <person name="Ramirez L."/>
            <person name="Alfaro M."/>
            <person name="Sun H."/>
            <person name="Tritt A."/>
            <person name="Yoshinaga Y."/>
            <person name="Zwiers L.-H."/>
            <person name="Turgeon B."/>
            <person name="Goodwin S."/>
            <person name="Spatafora J."/>
            <person name="Crous P."/>
            <person name="Grigoriev I."/>
        </authorList>
    </citation>
    <scope>NUCLEOTIDE SEQUENCE</scope>
    <source>
        <strain evidence="1">CBS 119687</strain>
    </source>
</reference>
<dbReference type="EMBL" id="ML977515">
    <property type="protein sequence ID" value="KAF2125684.1"/>
    <property type="molecule type" value="Genomic_DNA"/>
</dbReference>
<accession>A0A6A6A3J6</accession>
<dbReference type="RefSeq" id="XP_033520076.1">
    <property type="nucleotide sequence ID" value="XM_033668840.1"/>
</dbReference>
<evidence type="ECO:0000313" key="1">
    <source>
        <dbReference type="EMBL" id="KAF2125684.1"/>
    </source>
</evidence>
<gene>
    <name evidence="1" type="ORF">P153DRAFT_369695</name>
</gene>
<proteinExistence type="predicted"/>
<dbReference type="AlphaFoldDB" id="A0A6A6A3J6"/>
<protein>
    <submittedName>
        <fullName evidence="1">Uncharacterized protein</fullName>
    </submittedName>
</protein>
<sequence length="116" mass="12462">MGWRLGLSVVCATTADQFTGTRMTDAYDCCNAEPSHHPRNNGNCSHQMETKTSQPGRATATQRLATANKGACQLCNTYLLTSNVHENVYTSVACISAGTYPPLLSPDTARPITPDL</sequence>